<dbReference type="HOGENOM" id="CLU_1615597_0_0_7"/>
<name>Q2IN57_ANADE</name>
<evidence type="ECO:0000313" key="3">
    <source>
        <dbReference type="EMBL" id="ABC80237.1"/>
    </source>
</evidence>
<evidence type="ECO:0000256" key="1">
    <source>
        <dbReference type="SAM" id="MobiDB-lite"/>
    </source>
</evidence>
<dbReference type="STRING" id="290397.Adeh_0461"/>
<protein>
    <submittedName>
        <fullName evidence="3">Uncharacterized protein</fullName>
    </submittedName>
</protein>
<reference evidence="3 4" key="1">
    <citation type="submission" date="2006-01" db="EMBL/GenBank/DDBJ databases">
        <title>Complete sequence of Anaeromyxobacter dehalogenans 2CP-C.</title>
        <authorList>
            <consortium name="US DOE Joint Genome Institute"/>
            <person name="Copeland A."/>
            <person name="Lucas S."/>
            <person name="Lapidus A."/>
            <person name="Barry K."/>
            <person name="Detter J.C."/>
            <person name="Glavina T."/>
            <person name="Hammon N."/>
            <person name="Israni S."/>
            <person name="Pitluck S."/>
            <person name="Brettin T."/>
            <person name="Bruce D."/>
            <person name="Han C."/>
            <person name="Tapia R."/>
            <person name="Gilna P."/>
            <person name="Kiss H."/>
            <person name="Schmutz J."/>
            <person name="Larimer F."/>
            <person name="Land M."/>
            <person name="Kyrpides N."/>
            <person name="Anderson I."/>
            <person name="Sanford R.A."/>
            <person name="Ritalahti K.M."/>
            <person name="Thomas H.S."/>
            <person name="Kirby J.R."/>
            <person name="Zhulin I.B."/>
            <person name="Loeffler F.E."/>
            <person name="Richardson P."/>
        </authorList>
    </citation>
    <scope>NUCLEOTIDE SEQUENCE [LARGE SCALE GENOMIC DNA]</scope>
    <source>
        <strain evidence="3 4">2CP-C</strain>
    </source>
</reference>
<feature type="region of interest" description="Disordered" evidence="1">
    <location>
        <begin position="35"/>
        <end position="56"/>
    </location>
</feature>
<feature type="compositionally biased region" description="Basic residues" evidence="1">
    <location>
        <begin position="35"/>
        <end position="55"/>
    </location>
</feature>
<sequence>MRRGEDGLQYIVPTLLIGASYSHLPCASPCRSRSGRGRCTRRMMPPPRRRCRRSTKGRDMPNEVTLVQEAGKLVLLGGVVAAIGVAAFRSSVRAFRDPVGTTEARRRNLEARGVPRYTVWVPRDARNWAGMVRWSAAWGAVFGAVLALAGFTGFAVGLYLELMR</sequence>
<keyword evidence="2" id="KW-1133">Transmembrane helix</keyword>
<dbReference type="KEGG" id="ade:Adeh_0461"/>
<dbReference type="Proteomes" id="UP000001935">
    <property type="component" value="Chromosome"/>
</dbReference>
<keyword evidence="2" id="KW-0472">Membrane</keyword>
<evidence type="ECO:0000256" key="2">
    <source>
        <dbReference type="SAM" id="Phobius"/>
    </source>
</evidence>
<feature type="transmembrane region" description="Helical" evidence="2">
    <location>
        <begin position="136"/>
        <end position="160"/>
    </location>
</feature>
<gene>
    <name evidence="3" type="ordered locus">Adeh_0461</name>
</gene>
<proteinExistence type="predicted"/>
<accession>Q2IN57</accession>
<dbReference type="EMBL" id="CP000251">
    <property type="protein sequence ID" value="ABC80237.1"/>
    <property type="molecule type" value="Genomic_DNA"/>
</dbReference>
<dbReference type="AlphaFoldDB" id="Q2IN57"/>
<evidence type="ECO:0000313" key="4">
    <source>
        <dbReference type="Proteomes" id="UP000001935"/>
    </source>
</evidence>
<keyword evidence="2" id="KW-0812">Transmembrane</keyword>
<organism evidence="3 4">
    <name type="scientific">Anaeromyxobacter dehalogenans (strain 2CP-C)</name>
    <dbReference type="NCBI Taxonomy" id="290397"/>
    <lineage>
        <taxon>Bacteria</taxon>
        <taxon>Pseudomonadati</taxon>
        <taxon>Myxococcota</taxon>
        <taxon>Myxococcia</taxon>
        <taxon>Myxococcales</taxon>
        <taxon>Cystobacterineae</taxon>
        <taxon>Anaeromyxobacteraceae</taxon>
        <taxon>Anaeromyxobacter</taxon>
    </lineage>
</organism>
<feature type="transmembrane region" description="Helical" evidence="2">
    <location>
        <begin position="70"/>
        <end position="88"/>
    </location>
</feature>